<evidence type="ECO:0000256" key="2">
    <source>
        <dbReference type="ARBA" id="ARBA00022801"/>
    </source>
</evidence>
<evidence type="ECO:0000313" key="5">
    <source>
        <dbReference type="Proteomes" id="UP000061839"/>
    </source>
</evidence>
<dbReference type="PATRIC" id="fig|1618207.4.peg.2800"/>
<dbReference type="AlphaFoldDB" id="A0A0D4C123"/>
<gene>
    <name evidence="4" type="ORF">UM93_13785</name>
</gene>
<dbReference type="STRING" id="1618207.UM93_13785"/>
<dbReference type="InterPro" id="IPR029058">
    <property type="entry name" value="AB_hydrolase_fold"/>
</dbReference>
<accession>A0A0D4C123</accession>
<dbReference type="HOGENOM" id="CLU_024518_2_0_11"/>
<dbReference type="RefSeq" id="WP_045076112.1">
    <property type="nucleotide sequence ID" value="NZ_CP011005.1"/>
</dbReference>
<dbReference type="OrthoDB" id="9796770at2"/>
<dbReference type="InterPro" id="IPR000073">
    <property type="entry name" value="AB_hydrolase_1"/>
</dbReference>
<comment type="similarity">
    <text evidence="1">Belongs to the peptidase S33 family.</text>
</comment>
<dbReference type="GO" id="GO:0006508">
    <property type="term" value="P:proteolysis"/>
    <property type="evidence" value="ECO:0007669"/>
    <property type="project" value="InterPro"/>
</dbReference>
<dbReference type="InterPro" id="IPR002410">
    <property type="entry name" value="Peptidase_S33"/>
</dbReference>
<organism evidence="4 5">
    <name type="scientific">Psychromicrobium lacuslunae</name>
    <dbReference type="NCBI Taxonomy" id="1618207"/>
    <lineage>
        <taxon>Bacteria</taxon>
        <taxon>Bacillati</taxon>
        <taxon>Actinomycetota</taxon>
        <taxon>Actinomycetes</taxon>
        <taxon>Micrococcales</taxon>
        <taxon>Micrococcaceae</taxon>
        <taxon>Psychromicrobium</taxon>
    </lineage>
</organism>
<dbReference type="Gene3D" id="3.40.50.1820">
    <property type="entry name" value="alpha/beta hydrolase"/>
    <property type="match status" value="1"/>
</dbReference>
<name>A0A0D4C123_9MICC</name>
<dbReference type="SUPFAM" id="SSF53474">
    <property type="entry name" value="alpha/beta-Hydrolases"/>
    <property type="match status" value="1"/>
</dbReference>
<evidence type="ECO:0000259" key="3">
    <source>
        <dbReference type="Pfam" id="PF00561"/>
    </source>
</evidence>
<keyword evidence="2" id="KW-0378">Hydrolase</keyword>
<dbReference type="KEGG" id="ari:UM93_13785"/>
<dbReference type="PRINTS" id="PR00793">
    <property type="entry name" value="PROAMNOPTASE"/>
</dbReference>
<evidence type="ECO:0000256" key="1">
    <source>
        <dbReference type="ARBA" id="ARBA00010088"/>
    </source>
</evidence>
<dbReference type="PANTHER" id="PTHR43248:SF2">
    <property type="entry name" value="PROLYL AMINOPEPTIDASE"/>
    <property type="match status" value="1"/>
</dbReference>
<feature type="domain" description="AB hydrolase-1" evidence="3">
    <location>
        <begin position="51"/>
        <end position="244"/>
    </location>
</feature>
<evidence type="ECO:0000313" key="4">
    <source>
        <dbReference type="EMBL" id="AJT42293.1"/>
    </source>
</evidence>
<dbReference type="GO" id="GO:0004177">
    <property type="term" value="F:aminopeptidase activity"/>
    <property type="evidence" value="ECO:0007669"/>
    <property type="project" value="UniProtKB-EC"/>
</dbReference>
<dbReference type="InterPro" id="IPR051601">
    <property type="entry name" value="Serine_prot/Carboxylest_S33"/>
</dbReference>
<dbReference type="PANTHER" id="PTHR43248">
    <property type="entry name" value="2-SUCCINYL-6-HYDROXY-2,4-CYCLOHEXADIENE-1-CARBOXYLATE SYNTHASE"/>
    <property type="match status" value="1"/>
</dbReference>
<protein>
    <submittedName>
        <fullName evidence="4">Proline iminopeptidase</fullName>
    </submittedName>
</protein>
<sequence>MQVSSYWSAGVAVTDRQFQVPLDWAQPQHSAKISLFVRELSSAENKDREVPVLLYLQGGPGGSGPRPTPTSGWIKTALQYYRIVLLDQRGTGRSQPISAAQFASFSEPESAADYLSKFGADSIIRDAEYLREHCYQGQQWSTLGQSYGGFLTLSYLSFFPEALRSCLIAGGLPSLLPSAEEVYRRTYPRVRRKNANFYQQYPDDQQRVAKIADILQQQDIRLPDGDRLSVRRFQSLGLDFGMKPGFERLHWLLDEAFEADGESLASGFLEAVQRRTSFRGNPLFAVLQENIYRHGANGATNWAADREAQRHPDFAADQRPLLFTGEMIYRWMFEEISELAPFRAAADLLAQREQHAPLYDLERLASNEVPVAAAVYFDDMYVDCQLQLETAERVGNLRTWVTNEFEHDGIGQPGVFERLRQMITDNGGSI</sequence>
<dbReference type="Proteomes" id="UP000061839">
    <property type="component" value="Chromosome"/>
</dbReference>
<reference evidence="4 5" key="1">
    <citation type="journal article" date="2015" name="Genome Announc.">
        <title>Complete Genome Sequencing of Protease-Producing Novel Arthrobacter sp. Strain IHBB 11108 Using PacBio Single-Molecule Real-Time Sequencing Technology.</title>
        <authorList>
            <person name="Kiran S."/>
            <person name="Swarnkar M.K."/>
            <person name="Pal M."/>
            <person name="Thakur R."/>
            <person name="Tewari R."/>
            <person name="Singh A.K."/>
            <person name="Gulati A."/>
        </authorList>
    </citation>
    <scope>NUCLEOTIDE SEQUENCE [LARGE SCALE GENOMIC DNA]</scope>
    <source>
        <strain evidence="4 5">IHBB 11108</strain>
    </source>
</reference>
<keyword evidence="5" id="KW-1185">Reference proteome</keyword>
<dbReference type="Pfam" id="PF00561">
    <property type="entry name" value="Abhydrolase_1"/>
    <property type="match status" value="1"/>
</dbReference>
<dbReference type="EMBL" id="CP011005">
    <property type="protein sequence ID" value="AJT42293.1"/>
    <property type="molecule type" value="Genomic_DNA"/>
</dbReference>
<proteinExistence type="inferred from homology"/>